<gene>
    <name evidence="2" type="ORF">AW736_05700</name>
</gene>
<dbReference type="InterPro" id="IPR028994">
    <property type="entry name" value="Integrin_alpha_N"/>
</dbReference>
<dbReference type="Proteomes" id="UP000078486">
    <property type="component" value="Unassembled WGS sequence"/>
</dbReference>
<protein>
    <recommendedName>
        <fullName evidence="1">Rhamnogalacturonan lyase family 11 C-terminal domain-containing protein</fullName>
    </recommendedName>
</protein>
<dbReference type="RefSeq" id="WP_068769248.1">
    <property type="nucleotide sequence ID" value="NZ_CP109796.1"/>
</dbReference>
<reference evidence="2 3" key="1">
    <citation type="submission" date="2016-01" db="EMBL/GenBank/DDBJ databases">
        <title>High potential of lignocellulose degradation of a new Verrucomicrobia species.</title>
        <authorList>
            <person name="Wang Y."/>
            <person name="Shi Y."/>
            <person name="Qiu Z."/>
            <person name="Liu S."/>
            <person name="Yang H."/>
        </authorList>
    </citation>
    <scope>NUCLEOTIDE SEQUENCE [LARGE SCALE GENOMIC DNA]</scope>
    <source>
        <strain evidence="2 3">TSB47</strain>
    </source>
</reference>
<dbReference type="Pfam" id="PF21348">
    <property type="entry name" value="RGL11_C"/>
    <property type="match status" value="1"/>
</dbReference>
<feature type="domain" description="Rhamnogalacturonan lyase family 11 C-terminal" evidence="1">
    <location>
        <begin position="434"/>
        <end position="561"/>
    </location>
</feature>
<organism evidence="2 3">
    <name type="scientific">Termitidicoccus mucosus</name>
    <dbReference type="NCBI Taxonomy" id="1184151"/>
    <lineage>
        <taxon>Bacteria</taxon>
        <taxon>Pseudomonadati</taxon>
        <taxon>Verrucomicrobiota</taxon>
        <taxon>Opitutia</taxon>
        <taxon>Opitutales</taxon>
        <taxon>Opitutaceae</taxon>
        <taxon>Termitidicoccus</taxon>
    </lineage>
</organism>
<name>A0A178IM62_9BACT</name>
<dbReference type="OrthoDB" id="9816589at2"/>
<dbReference type="InterPro" id="IPR034641">
    <property type="entry name" value="RGL11"/>
</dbReference>
<keyword evidence="3" id="KW-1185">Reference proteome</keyword>
<accession>A0A178IM62</accession>
<proteinExistence type="predicted"/>
<comment type="caution">
    <text evidence="2">The sequence shown here is derived from an EMBL/GenBank/DDBJ whole genome shotgun (WGS) entry which is preliminary data.</text>
</comment>
<dbReference type="AlphaFoldDB" id="A0A178IM62"/>
<evidence type="ECO:0000259" key="1">
    <source>
        <dbReference type="Pfam" id="PF21348"/>
    </source>
</evidence>
<evidence type="ECO:0000313" key="3">
    <source>
        <dbReference type="Proteomes" id="UP000078486"/>
    </source>
</evidence>
<sequence>MKSPASSIRTTIGLAFAIVLSGLAPTSAGGWPPGVVFKDNFDQLPSGVLLGVVGAEAEYHYIQATSPTAGWAVSTYRSEVEWQRAWRGIEVDGRRMVGQFMKNTKYADVHPMLAAGNPLWQDYTANVRFMPHATDGISGVVFRYQTDRRNYMLVVEKDKAIIKLVKDGAGFRVPFEKILAEKPFPYKIDKYINAVISVNGDRIRATLNDNTVLEAVDATFPRGGIALVADVPATFAEVTVTMTPEGKDLLEAAQATKDADECELQANNPKPMVWRKIQIGNFGIGRNFRFGDLNGDGRKEIVIAQVKHHGPKDANAEISCITAINLDGEILWQVGEPDPWNSHLSNDVAFQIHDIDGDGRNEVIYTMGQRIIVADGATGKEKYSAATPERPLVSPKIKRPPPHNKWFPRILGDSIAFCDVRGTGRNADILIKDRYTSFWIFDDKLNLLWSAQCVTGHYPFPCDIDGDGKDEIAIGYSLYDHDGKLLWTLDDKLKDHDDGLAVFKMHPDDKEMSIFIAASDEGVVITDLKGNILRHHYIGHVQNPGVADFRPDLPGLETVTVNFWGNQGIIHFFDSKGEIYHVMEPFQHGSVCLPVNWTGKPGEFVMLSANHEDGGLFDGWGRRVVRLPADGHPDLCYHALDLTGDCRDEIVVWDLNEIWIYTQDDNPKQGGLYQPVRPGWLSNDSNYRAYFSLPPGSNVKPYRIDKGQ</sequence>
<dbReference type="Gene3D" id="2.60.120.560">
    <property type="entry name" value="Exo-inulinase, domain 1"/>
    <property type="match status" value="1"/>
</dbReference>
<evidence type="ECO:0000313" key="2">
    <source>
        <dbReference type="EMBL" id="OAM90992.1"/>
    </source>
</evidence>
<dbReference type="SUPFAM" id="SSF69318">
    <property type="entry name" value="Integrin alpha N-terminal domain"/>
    <property type="match status" value="1"/>
</dbReference>
<dbReference type="STRING" id="1184151.AW736_05700"/>
<dbReference type="InterPro" id="IPR049366">
    <property type="entry name" value="RGL11_C"/>
</dbReference>
<dbReference type="PANTHER" id="PTHR43118">
    <property type="entry name" value="RHAMNOGALACTURONAN LYASE (EUROFUNG)"/>
    <property type="match status" value="1"/>
</dbReference>
<dbReference type="EMBL" id="LRRQ01000043">
    <property type="protein sequence ID" value="OAM90992.1"/>
    <property type="molecule type" value="Genomic_DNA"/>
</dbReference>
<dbReference type="PANTHER" id="PTHR43118:SF1">
    <property type="entry name" value="RHAMNOGALACTURONAN LYASE (EUROFUNG)"/>
    <property type="match status" value="1"/>
</dbReference>